<dbReference type="RefSeq" id="WP_046133780.1">
    <property type="nucleotide sequence ID" value="NZ_FQVC01000003.1"/>
</dbReference>
<sequence length="113" mass="12146">MPSPLPKLFEAARKRGFDPLLLAIAEYRVGAAAFNATPHYLTDIGDLEALATSEGYGTALDALRTWNTPPSSMQSAIAGLELGIEELRNGDHEVADCMMESVLAFLRAQQPAV</sequence>
<dbReference type="EMBL" id="LAJF01000036">
    <property type="protein sequence ID" value="KKB86451.1"/>
    <property type="molecule type" value="Genomic_DNA"/>
</dbReference>
<dbReference type="EMBL" id="FQVC01000003">
    <property type="protein sequence ID" value="SHE88592.1"/>
    <property type="molecule type" value="Genomic_DNA"/>
</dbReference>
<proteinExistence type="predicted"/>
<reference evidence="1 3" key="1">
    <citation type="submission" date="2015-03" db="EMBL/GenBank/DDBJ databases">
        <authorList>
            <person name="Hassan Y.I."/>
            <person name="Lepp D."/>
            <person name="Zhou T."/>
        </authorList>
    </citation>
    <scope>NUCLEOTIDE SEQUENCE [LARGE SCALE GENOMIC DNA]</scope>
    <source>
        <strain evidence="1 3">DSM 17137</strain>
    </source>
</reference>
<evidence type="ECO:0000313" key="3">
    <source>
        <dbReference type="Proteomes" id="UP000033608"/>
    </source>
</evidence>
<dbReference type="Proteomes" id="UP000184533">
    <property type="component" value="Unassembled WGS sequence"/>
</dbReference>
<evidence type="ECO:0000313" key="1">
    <source>
        <dbReference type="EMBL" id="KKB86451.1"/>
    </source>
</evidence>
<evidence type="ECO:0000313" key="4">
    <source>
        <dbReference type="Proteomes" id="UP000184533"/>
    </source>
</evidence>
<gene>
    <name evidence="2" type="ORF">SAMN02745223_01321</name>
    <name evidence="1" type="ORF">VW29_02505</name>
</gene>
<accession>A0A0F5LVY5</accession>
<organism evidence="1 3">
    <name type="scientific">Devosia limi DSM 17137</name>
    <dbReference type="NCBI Taxonomy" id="1121477"/>
    <lineage>
        <taxon>Bacteria</taxon>
        <taxon>Pseudomonadati</taxon>
        <taxon>Pseudomonadota</taxon>
        <taxon>Alphaproteobacteria</taxon>
        <taxon>Hyphomicrobiales</taxon>
        <taxon>Devosiaceae</taxon>
        <taxon>Devosia</taxon>
    </lineage>
</organism>
<name>A0A0F5LVY5_9HYPH</name>
<keyword evidence="3" id="KW-1185">Reference proteome</keyword>
<protein>
    <submittedName>
        <fullName evidence="1">Uncharacterized protein</fullName>
    </submittedName>
</protein>
<evidence type="ECO:0000313" key="2">
    <source>
        <dbReference type="EMBL" id="SHE88592.1"/>
    </source>
</evidence>
<reference evidence="2 4" key="2">
    <citation type="submission" date="2016-11" db="EMBL/GenBank/DDBJ databases">
        <authorList>
            <person name="Jaros S."/>
            <person name="Januszkiewicz K."/>
            <person name="Wedrychowicz H."/>
        </authorList>
    </citation>
    <scope>NUCLEOTIDE SEQUENCE [LARGE SCALE GENOMIC DNA]</scope>
    <source>
        <strain evidence="2 4">DSM 17137</strain>
    </source>
</reference>
<dbReference type="PATRIC" id="fig|1121477.3.peg.1556"/>
<dbReference type="AlphaFoldDB" id="A0A0F5LVY5"/>
<dbReference type="Proteomes" id="UP000033608">
    <property type="component" value="Unassembled WGS sequence"/>
</dbReference>
<dbReference type="STRING" id="1121477.SAMN02745223_01321"/>